<name>F0TB43_METLA</name>
<dbReference type="GeneID" id="10278429"/>
<evidence type="ECO:0000256" key="1">
    <source>
        <dbReference type="SAM" id="Coils"/>
    </source>
</evidence>
<keyword evidence="1" id="KW-0175">Coiled coil</keyword>
<dbReference type="STRING" id="877455.Metbo_1969"/>
<evidence type="ECO:0000313" key="3">
    <source>
        <dbReference type="Proteomes" id="UP000007490"/>
    </source>
</evidence>
<proteinExistence type="predicted"/>
<gene>
    <name evidence="2" type="ordered locus">Metbo_1969</name>
</gene>
<dbReference type="HOGENOM" id="CLU_1763886_0_0_2"/>
<sequence length="147" mass="16537" precursor="true">MKIEKISIFLAALLLLATASGTVAAANSNNSTNTTYNITNNITTKEQALSRVNYLENQIGELQFQIGTINKNINQKNDQIKNLNSRLLLACYKNDLGQYKLIECKINNLKSDINALEVQKTTLLNTRNSFSWEMEDLKIKWGIIDPA</sequence>
<reference evidence="2 3" key="2">
    <citation type="journal article" date="2014" name="Int. J. Syst. Evol. Microbiol.">
        <title>Methanobacterium paludis sp. nov. and a novel strain of Methanobacterium lacus isolated from northern peatlands.</title>
        <authorList>
            <person name="Cadillo-Quiroz H."/>
            <person name="Brauer S.L."/>
            <person name="Goodson N."/>
            <person name="Yavitt J.B."/>
            <person name="Zinder S.H."/>
        </authorList>
    </citation>
    <scope>NUCLEOTIDE SEQUENCE [LARGE SCALE GENOMIC DNA]</scope>
    <source>
        <strain evidence="2 3">AL-21</strain>
    </source>
</reference>
<protein>
    <submittedName>
        <fullName evidence="2">Uncharacterized protein</fullName>
    </submittedName>
</protein>
<dbReference type="Proteomes" id="UP000007490">
    <property type="component" value="Chromosome"/>
</dbReference>
<dbReference type="EMBL" id="CP002551">
    <property type="protein sequence ID" value="ADZ10189.1"/>
    <property type="molecule type" value="Genomic_DNA"/>
</dbReference>
<dbReference type="RefSeq" id="WP_013645540.1">
    <property type="nucleotide sequence ID" value="NC_015216.1"/>
</dbReference>
<accession>F0TB43</accession>
<evidence type="ECO:0000313" key="2">
    <source>
        <dbReference type="EMBL" id="ADZ10189.1"/>
    </source>
</evidence>
<reference evidence="3" key="1">
    <citation type="submission" date="2011-02" db="EMBL/GenBank/DDBJ databases">
        <title>Complete sequence of Methanobacterium sp. AL-21.</title>
        <authorList>
            <consortium name="US DOE Joint Genome Institute"/>
            <person name="Lucas S."/>
            <person name="Copeland A."/>
            <person name="Lapidus A."/>
            <person name="Cheng J.-F."/>
            <person name="Goodwin L."/>
            <person name="Pitluck S."/>
            <person name="Chertkov O."/>
            <person name="Detter J.C."/>
            <person name="Han C."/>
            <person name="Tapia R."/>
            <person name="Land M."/>
            <person name="Hauser L."/>
            <person name="Kyrpides N."/>
            <person name="Ivanova N."/>
            <person name="Mikhailova N."/>
            <person name="Pagani I."/>
            <person name="Cadillo-Quiroz H."/>
            <person name="Imachi H."/>
            <person name="Zinder S."/>
            <person name="Liu W."/>
            <person name="Woyke T."/>
        </authorList>
    </citation>
    <scope>NUCLEOTIDE SEQUENCE [LARGE SCALE GENOMIC DNA]</scope>
    <source>
        <strain evidence="3">AL-21</strain>
    </source>
</reference>
<dbReference type="AlphaFoldDB" id="F0TB43"/>
<feature type="coiled-coil region" evidence="1">
    <location>
        <begin position="66"/>
        <end position="126"/>
    </location>
</feature>
<keyword evidence="3" id="KW-1185">Reference proteome</keyword>
<dbReference type="KEGG" id="mel:Metbo_1969"/>
<organism evidence="2 3">
    <name type="scientific">Methanobacterium lacus (strain AL-21)</name>
    <dbReference type="NCBI Taxonomy" id="877455"/>
    <lineage>
        <taxon>Archaea</taxon>
        <taxon>Methanobacteriati</taxon>
        <taxon>Methanobacteriota</taxon>
        <taxon>Methanomada group</taxon>
        <taxon>Methanobacteria</taxon>
        <taxon>Methanobacteriales</taxon>
        <taxon>Methanobacteriaceae</taxon>
        <taxon>Methanobacterium</taxon>
    </lineage>
</organism>